<organism evidence="1 2">
    <name type="scientific">Ornithinimicrobium cryptoxanthini</name>
    <dbReference type="NCBI Taxonomy" id="2934161"/>
    <lineage>
        <taxon>Bacteria</taxon>
        <taxon>Bacillati</taxon>
        <taxon>Actinomycetota</taxon>
        <taxon>Actinomycetes</taxon>
        <taxon>Micrococcales</taxon>
        <taxon>Ornithinimicrobiaceae</taxon>
        <taxon>Ornithinimicrobium</taxon>
    </lineage>
</organism>
<proteinExistence type="predicted"/>
<dbReference type="Gene3D" id="3.30.530.20">
    <property type="match status" value="1"/>
</dbReference>
<dbReference type="RefSeq" id="WP_252620589.1">
    <property type="nucleotide sequence ID" value="NZ_CP099490.1"/>
</dbReference>
<name>A0ABY4YH39_9MICO</name>
<protein>
    <recommendedName>
        <fullName evidence="3">Polyketide cyclase</fullName>
    </recommendedName>
</protein>
<evidence type="ECO:0000313" key="2">
    <source>
        <dbReference type="Proteomes" id="UP001056535"/>
    </source>
</evidence>
<dbReference type="Proteomes" id="UP001056535">
    <property type="component" value="Chromosome"/>
</dbReference>
<accession>A0ABY4YH39</accession>
<dbReference type="EMBL" id="CP099490">
    <property type="protein sequence ID" value="USQ75989.1"/>
    <property type="molecule type" value="Genomic_DNA"/>
</dbReference>
<keyword evidence="2" id="KW-1185">Reference proteome</keyword>
<dbReference type="SUPFAM" id="SSF55961">
    <property type="entry name" value="Bet v1-like"/>
    <property type="match status" value="1"/>
</dbReference>
<reference evidence="1" key="1">
    <citation type="submission" date="2022-06" db="EMBL/GenBank/DDBJ databases">
        <title>Ornithinimicrobium JY.X270.</title>
        <authorList>
            <person name="Huang Y."/>
        </authorList>
    </citation>
    <scope>NUCLEOTIDE SEQUENCE</scope>
    <source>
        <strain evidence="1">JY.X270</strain>
    </source>
</reference>
<sequence>MIGDRWGVTDSETALPYACDEFMSPPTLQVWRGVTVHAPPEALWPWLTQVRVAPYSYDWIDNAGRRSPRELLGLPEPVVGDRYTTSGRREMGRIVSIDHGRQFTGTILGAFMSYLLVPDEHETTRLLLKVVMNPGRLLAPAVSVGDLVMARRQLLNFKALAEQGPRPPATTTTKQPPS</sequence>
<evidence type="ECO:0000313" key="1">
    <source>
        <dbReference type="EMBL" id="USQ75989.1"/>
    </source>
</evidence>
<gene>
    <name evidence="1" type="ORF">NF557_15545</name>
</gene>
<evidence type="ECO:0008006" key="3">
    <source>
        <dbReference type="Google" id="ProtNLM"/>
    </source>
</evidence>
<dbReference type="InterPro" id="IPR023393">
    <property type="entry name" value="START-like_dom_sf"/>
</dbReference>